<dbReference type="eggNOG" id="KOG2205">
    <property type="taxonomic scope" value="Eukaryota"/>
</dbReference>
<gene>
    <name evidence="3" type="ORF">DAPPUDRAFT_319151</name>
</gene>
<feature type="region of interest" description="Disordered" evidence="1">
    <location>
        <begin position="83"/>
        <end position="105"/>
    </location>
</feature>
<proteinExistence type="predicted"/>
<reference evidence="3 4" key="1">
    <citation type="journal article" date="2011" name="Science">
        <title>The ecoresponsive genome of Daphnia pulex.</title>
        <authorList>
            <person name="Colbourne J.K."/>
            <person name="Pfrender M.E."/>
            <person name="Gilbert D."/>
            <person name="Thomas W.K."/>
            <person name="Tucker A."/>
            <person name="Oakley T.H."/>
            <person name="Tokishita S."/>
            <person name="Aerts A."/>
            <person name="Arnold G.J."/>
            <person name="Basu M.K."/>
            <person name="Bauer D.J."/>
            <person name="Caceres C.E."/>
            <person name="Carmel L."/>
            <person name="Casola C."/>
            <person name="Choi J.H."/>
            <person name="Detter J.C."/>
            <person name="Dong Q."/>
            <person name="Dusheyko S."/>
            <person name="Eads B.D."/>
            <person name="Frohlich T."/>
            <person name="Geiler-Samerotte K.A."/>
            <person name="Gerlach D."/>
            <person name="Hatcher P."/>
            <person name="Jogdeo S."/>
            <person name="Krijgsveld J."/>
            <person name="Kriventseva E.V."/>
            <person name="Kultz D."/>
            <person name="Laforsch C."/>
            <person name="Lindquist E."/>
            <person name="Lopez J."/>
            <person name="Manak J.R."/>
            <person name="Muller J."/>
            <person name="Pangilinan J."/>
            <person name="Patwardhan R.P."/>
            <person name="Pitluck S."/>
            <person name="Pritham E.J."/>
            <person name="Rechtsteiner A."/>
            <person name="Rho M."/>
            <person name="Rogozin I.B."/>
            <person name="Sakarya O."/>
            <person name="Salamov A."/>
            <person name="Schaack S."/>
            <person name="Shapiro H."/>
            <person name="Shiga Y."/>
            <person name="Skalitzky C."/>
            <person name="Smith Z."/>
            <person name="Souvorov A."/>
            <person name="Sung W."/>
            <person name="Tang Z."/>
            <person name="Tsuchiya D."/>
            <person name="Tu H."/>
            <person name="Vos H."/>
            <person name="Wang M."/>
            <person name="Wolf Y.I."/>
            <person name="Yamagata H."/>
            <person name="Yamada T."/>
            <person name="Ye Y."/>
            <person name="Shaw J.R."/>
            <person name="Andrews J."/>
            <person name="Crease T.J."/>
            <person name="Tang H."/>
            <person name="Lucas S.M."/>
            <person name="Robertson H.M."/>
            <person name="Bork P."/>
            <person name="Koonin E.V."/>
            <person name="Zdobnov E.M."/>
            <person name="Grigoriev I.V."/>
            <person name="Lynch M."/>
            <person name="Boore J.L."/>
        </authorList>
    </citation>
    <scope>NUCLEOTIDE SEQUENCE [LARGE SCALE GENOMIC DNA]</scope>
</reference>
<keyword evidence="4" id="KW-1185">Reference proteome</keyword>
<feature type="chain" id="PRO_5003237534" evidence="2">
    <location>
        <begin position="20"/>
        <end position="549"/>
    </location>
</feature>
<organism evidence="3 4">
    <name type="scientific">Daphnia pulex</name>
    <name type="common">Water flea</name>
    <dbReference type="NCBI Taxonomy" id="6669"/>
    <lineage>
        <taxon>Eukaryota</taxon>
        <taxon>Metazoa</taxon>
        <taxon>Ecdysozoa</taxon>
        <taxon>Arthropoda</taxon>
        <taxon>Crustacea</taxon>
        <taxon>Branchiopoda</taxon>
        <taxon>Diplostraca</taxon>
        <taxon>Cladocera</taxon>
        <taxon>Anomopoda</taxon>
        <taxon>Daphniidae</taxon>
        <taxon>Daphnia</taxon>
    </lineage>
</organism>
<dbReference type="OrthoDB" id="273452at2759"/>
<dbReference type="Proteomes" id="UP000000305">
    <property type="component" value="Unassembled WGS sequence"/>
</dbReference>
<keyword evidence="2" id="KW-0732">Signal</keyword>
<evidence type="ECO:0000313" key="4">
    <source>
        <dbReference type="Proteomes" id="UP000000305"/>
    </source>
</evidence>
<accession>E9GKU8</accession>
<feature type="region of interest" description="Disordered" evidence="1">
    <location>
        <begin position="394"/>
        <end position="448"/>
    </location>
</feature>
<sequence length="549" mass="60284">MSDIFLLYVFSLLLCCTFALPIKIKPIKEEYETPGAELTGVKSTGHAGWRLAQARQVHRDVCSLLSASAESLRSARRRFLNELPEEQHDEQHSSRPLRGTSADDQHIPASASQVTLGGGGRDGHASDCEEEFVAAANNEIGQLCAHNVLLWRKLLDAFAGSEPVRLMLAQQHHAHRVRRFAEAFYVVNHPRPAMANCNDADVHTYLYVTDALRKSRYLSSLPPLPVECLEMNGDINSLPVIFEDRYEPAGSAGFKKRSFTNPAAKPTTPKCDGPFEFQQPIYEEINPQAARRNPSLPVKLLGYKPLVECTSAANPQSNSESLPDLKCASPGRQTVAHRMKPPTSDLAFCHSVSDPALVRAASSGRTLKTNDIMTKAAMAPTSPLIERLRADGLNSSASDCSDQSGWVSSTMSSRQNSPPPARHPCRDEPTYPELDPAPLAPPEEFQDPPRLRNFAAKRFNLNSMLISPKRDAPPEGTRGTFRSLGEDEGSGVGRSSNGNQSGGRKPRPLSQEELRLLQLLLYEMCRPGQPNPLIRALSHSLYESLAVSL</sequence>
<feature type="compositionally biased region" description="Low complexity" evidence="1">
    <location>
        <begin position="493"/>
        <end position="509"/>
    </location>
</feature>
<feature type="region of interest" description="Disordered" evidence="1">
    <location>
        <begin position="465"/>
        <end position="509"/>
    </location>
</feature>
<name>E9GKU8_DAPPU</name>
<evidence type="ECO:0000256" key="2">
    <source>
        <dbReference type="SAM" id="SignalP"/>
    </source>
</evidence>
<feature type="compositionally biased region" description="Polar residues" evidence="1">
    <location>
        <begin position="394"/>
        <end position="416"/>
    </location>
</feature>
<dbReference type="HOGENOM" id="CLU_496328_0_0_1"/>
<dbReference type="InParanoid" id="E9GKU8"/>
<dbReference type="AlphaFoldDB" id="E9GKU8"/>
<feature type="signal peptide" evidence="2">
    <location>
        <begin position="1"/>
        <end position="19"/>
    </location>
</feature>
<protein>
    <submittedName>
        <fullName evidence="3">Uncharacterized protein</fullName>
    </submittedName>
</protein>
<evidence type="ECO:0000313" key="3">
    <source>
        <dbReference type="EMBL" id="EFX79906.1"/>
    </source>
</evidence>
<evidence type="ECO:0000256" key="1">
    <source>
        <dbReference type="SAM" id="MobiDB-lite"/>
    </source>
</evidence>
<dbReference type="GO" id="GO:0006629">
    <property type="term" value="P:lipid metabolic process"/>
    <property type="evidence" value="ECO:0000318"/>
    <property type="project" value="GO_Central"/>
</dbReference>
<dbReference type="KEGG" id="dpx:DAPPUDRAFT_319151"/>
<dbReference type="EMBL" id="GL732550">
    <property type="protein sequence ID" value="EFX79906.1"/>
    <property type="molecule type" value="Genomic_DNA"/>
</dbReference>